<dbReference type="CDD" id="cd01427">
    <property type="entry name" value="HAD_like"/>
    <property type="match status" value="1"/>
</dbReference>
<keyword evidence="2" id="KW-1185">Reference proteome</keyword>
<name>A0A073CMX0_PLAA1</name>
<dbReference type="GO" id="GO:0008967">
    <property type="term" value="F:phosphoglycolate phosphatase activity"/>
    <property type="evidence" value="ECO:0007669"/>
    <property type="project" value="TreeGrafter"/>
</dbReference>
<gene>
    <name evidence="1" type="ORF">A19Y_4454</name>
</gene>
<dbReference type="PANTHER" id="PTHR43434:SF1">
    <property type="entry name" value="PHOSPHOGLYCOLATE PHOSPHATASE"/>
    <property type="match status" value="1"/>
</dbReference>
<dbReference type="GeneID" id="77286138"/>
<keyword evidence="1" id="KW-0378">Hydrolase</keyword>
<organism evidence="1 2">
    <name type="scientific">Planktothrix agardhii (strain NIVA-CYA 126/8)</name>
    <dbReference type="NCBI Taxonomy" id="388467"/>
    <lineage>
        <taxon>Bacteria</taxon>
        <taxon>Bacillati</taxon>
        <taxon>Cyanobacteriota</taxon>
        <taxon>Cyanophyceae</taxon>
        <taxon>Oscillatoriophycideae</taxon>
        <taxon>Oscillatoriales</taxon>
        <taxon>Microcoleaceae</taxon>
        <taxon>Planktothrix</taxon>
    </lineage>
</organism>
<dbReference type="GO" id="GO:0004424">
    <property type="term" value="F:imidazoleglycerol-phosphate dehydratase activity"/>
    <property type="evidence" value="ECO:0007669"/>
    <property type="project" value="UniProtKB-EC"/>
</dbReference>
<accession>A0A073CMX0</accession>
<reference evidence="1 2" key="1">
    <citation type="journal article" date="2014" name="Appl. Environ. Microbiol.">
        <title>Elucidation of insertion elements encoded on plasmids and in vitro construction of shuttle vectors from the toxic cyanobacterium Planktothrix.</title>
        <authorList>
            <person name="Christiansen G."/>
            <person name="Goesmann A."/>
            <person name="Kurmayer R."/>
        </authorList>
    </citation>
    <scope>NUCLEOTIDE SEQUENCE [LARGE SCALE GENOMIC DNA]</scope>
    <source>
        <strain evidence="1 2">NIVA-CYA 126/8</strain>
    </source>
</reference>
<dbReference type="RefSeq" id="WP_027249510.1">
    <property type="nucleotide sequence ID" value="NZ_CM002803.1"/>
</dbReference>
<dbReference type="STRING" id="388467.A19Y_4454"/>
<dbReference type="GO" id="GO:0006281">
    <property type="term" value="P:DNA repair"/>
    <property type="evidence" value="ECO:0007669"/>
    <property type="project" value="TreeGrafter"/>
</dbReference>
<dbReference type="NCBIfam" id="TIGR01548">
    <property type="entry name" value="HAD-SF-IA-hyp1"/>
    <property type="match status" value="1"/>
</dbReference>
<dbReference type="Pfam" id="PF00702">
    <property type="entry name" value="Hydrolase"/>
    <property type="match status" value="1"/>
</dbReference>
<proteinExistence type="predicted"/>
<evidence type="ECO:0000313" key="2">
    <source>
        <dbReference type="Proteomes" id="UP000027395"/>
    </source>
</evidence>
<dbReference type="Proteomes" id="UP000027395">
    <property type="component" value="Chromosome"/>
</dbReference>
<dbReference type="EMBL" id="CM002803">
    <property type="protein sequence ID" value="KEI69103.1"/>
    <property type="molecule type" value="Genomic_DNA"/>
</dbReference>
<dbReference type="InterPro" id="IPR006438">
    <property type="entry name" value="HAD-SF_TIGR01548"/>
</dbReference>
<dbReference type="SUPFAM" id="SSF56784">
    <property type="entry name" value="HAD-like"/>
    <property type="match status" value="1"/>
</dbReference>
<dbReference type="AlphaFoldDB" id="A0A073CMX0"/>
<dbReference type="PATRIC" id="fig|388467.6.peg.4393"/>
<dbReference type="eggNOG" id="COG0546">
    <property type="taxonomic scope" value="Bacteria"/>
</dbReference>
<dbReference type="InterPro" id="IPR023214">
    <property type="entry name" value="HAD_sf"/>
</dbReference>
<dbReference type="InterPro" id="IPR050155">
    <property type="entry name" value="HAD-like_hydrolase_sf"/>
</dbReference>
<dbReference type="HOGENOM" id="CLU_1065007_0_0_3"/>
<dbReference type="InterPro" id="IPR036412">
    <property type="entry name" value="HAD-like_sf"/>
</dbReference>
<dbReference type="EC" id="4.2.1.19" evidence="1"/>
<keyword evidence="1" id="KW-0456">Lyase</keyword>
<dbReference type="Gene3D" id="3.40.50.1000">
    <property type="entry name" value="HAD superfamily/HAD-like"/>
    <property type="match status" value="1"/>
</dbReference>
<evidence type="ECO:0000313" key="1">
    <source>
        <dbReference type="EMBL" id="KEI69103.1"/>
    </source>
</evidence>
<sequence length="261" mass="29585">MKTAIVVFDIDGVIRDVGGSYRRAIADTVEQFTSSYRPSITDIDDLKSEGIWNNDWEASQELVYRYWEAQGQNRAEISLNYQQLVDFFQSRYRGSNPDEWRGYITSEPLLCTPKYFQDLTENNISWGFFSGAMRDEALYVLQGKLNLGDPVLRAMEDVPGKPDPTGLFEAIAELETAENSPTPVFYVGDTVADLYTVTRAKQLQPDRIWVGVGILPPHIQQADPERRQAYQHNLETAGATIVLSHLEALTPTIIQQLIVYK</sequence>
<dbReference type="PANTHER" id="PTHR43434">
    <property type="entry name" value="PHOSPHOGLYCOLATE PHOSPHATASE"/>
    <property type="match status" value="1"/>
</dbReference>
<protein>
    <submittedName>
        <fullName evidence="1">HAD superfamily (Subfamily IA) hydrolase</fullName>
        <ecNumber evidence="1">4.2.1.19</ecNumber>
    </submittedName>
</protein>